<reference evidence="2" key="1">
    <citation type="submission" date="2019-08" db="EMBL/GenBank/DDBJ databases">
        <title>The genome of the North American firefly Photinus pyralis.</title>
        <authorList>
            <consortium name="Photinus pyralis genome working group"/>
            <person name="Fallon T.R."/>
            <person name="Sander Lower S.E."/>
            <person name="Weng J.-K."/>
        </authorList>
    </citation>
    <scope>NUCLEOTIDE SEQUENCE</scope>
    <source>
        <strain evidence="2">TRF0915ILg1</strain>
        <tissue evidence="2">Whole body</tissue>
    </source>
</reference>
<accession>A0A8K0CRS9</accession>
<organism evidence="2 3">
    <name type="scientific">Ignelater luminosus</name>
    <name type="common">Cucubano</name>
    <name type="synonym">Pyrophorus luminosus</name>
    <dbReference type="NCBI Taxonomy" id="2038154"/>
    <lineage>
        <taxon>Eukaryota</taxon>
        <taxon>Metazoa</taxon>
        <taxon>Ecdysozoa</taxon>
        <taxon>Arthropoda</taxon>
        <taxon>Hexapoda</taxon>
        <taxon>Insecta</taxon>
        <taxon>Pterygota</taxon>
        <taxon>Neoptera</taxon>
        <taxon>Endopterygota</taxon>
        <taxon>Coleoptera</taxon>
        <taxon>Polyphaga</taxon>
        <taxon>Elateriformia</taxon>
        <taxon>Elateroidea</taxon>
        <taxon>Elateridae</taxon>
        <taxon>Agrypninae</taxon>
        <taxon>Pyrophorini</taxon>
        <taxon>Ignelater</taxon>
    </lineage>
</organism>
<feature type="compositionally biased region" description="Basic and acidic residues" evidence="1">
    <location>
        <begin position="93"/>
        <end position="114"/>
    </location>
</feature>
<protein>
    <submittedName>
        <fullName evidence="2">Uncharacterized protein</fullName>
    </submittedName>
</protein>
<dbReference type="AlphaFoldDB" id="A0A8K0CRS9"/>
<evidence type="ECO:0000256" key="1">
    <source>
        <dbReference type="SAM" id="MobiDB-lite"/>
    </source>
</evidence>
<gene>
    <name evidence="2" type="ORF">ILUMI_15677</name>
</gene>
<dbReference type="EMBL" id="VTPC01051197">
    <property type="protein sequence ID" value="KAF2890496.1"/>
    <property type="molecule type" value="Genomic_DNA"/>
</dbReference>
<name>A0A8K0CRS9_IGNLU</name>
<dbReference type="PANTHER" id="PTHR10773:SF19">
    <property type="match status" value="1"/>
</dbReference>
<keyword evidence="3" id="KW-1185">Reference proteome</keyword>
<sequence>MHQHEIIPNEGNIQLDGINTYIIDEHGFVINLETSCEPSDNNCDNIEATAASSSIASHDQNLGYILDDDSGDQTYEPSELISESSSSEAADTDIVKAENRTVNKQRGEPDKENNKNNAENNAQKKLSRKRPRNEKPRVVKAECSKTKCRLRSTAIIDERARLELFSSYWSIGDINRPRDFLTKHMEQVTTNSRLIRTTQSKFVDGFLDEDKRGKHCNHKKLDPVIRNRIWKHIGSIPRIELYHLRSQTSRKFIEGGKTLEQLHHDYMKTARRIICRVGTLLCIYSRLFRNEYNMSFFTPKKDQCSVYESYNNADEKTKLSLQTKQERHLKQKETSTMEKKNDKKKALENKCITVVFDLQAAFSLPKSEVSDFYYVSKLSMYNFTVFNLGTKEGLCYVWLKERLKEGQTKSELVFLTF</sequence>
<dbReference type="PANTHER" id="PTHR10773">
    <property type="entry name" value="DNA-DIRECTED RNA POLYMERASES I, II, AND III SUBUNIT RPABC2"/>
    <property type="match status" value="1"/>
</dbReference>
<feature type="compositionally biased region" description="Low complexity" evidence="1">
    <location>
        <begin position="76"/>
        <end position="88"/>
    </location>
</feature>
<dbReference type="OrthoDB" id="6774481at2759"/>
<evidence type="ECO:0000313" key="3">
    <source>
        <dbReference type="Proteomes" id="UP000801492"/>
    </source>
</evidence>
<comment type="caution">
    <text evidence="2">The sequence shown here is derived from an EMBL/GenBank/DDBJ whole genome shotgun (WGS) entry which is preliminary data.</text>
</comment>
<proteinExistence type="predicted"/>
<dbReference type="Proteomes" id="UP000801492">
    <property type="component" value="Unassembled WGS sequence"/>
</dbReference>
<feature type="region of interest" description="Disordered" evidence="1">
    <location>
        <begin position="67"/>
        <end position="140"/>
    </location>
</feature>
<evidence type="ECO:0000313" key="2">
    <source>
        <dbReference type="EMBL" id="KAF2890496.1"/>
    </source>
</evidence>